<dbReference type="AlphaFoldDB" id="A0AAV4DJT4"/>
<accession>A0AAV4DJT4</accession>
<dbReference type="Proteomes" id="UP000735302">
    <property type="component" value="Unassembled WGS sequence"/>
</dbReference>
<gene>
    <name evidence="1" type="ORF">PoB_007091500</name>
</gene>
<name>A0AAV4DJT4_9GAST</name>
<dbReference type="EMBL" id="BLXT01007956">
    <property type="protein sequence ID" value="GFO44410.1"/>
    <property type="molecule type" value="Genomic_DNA"/>
</dbReference>
<comment type="caution">
    <text evidence="1">The sequence shown here is derived from an EMBL/GenBank/DDBJ whole genome shotgun (WGS) entry which is preliminary data.</text>
</comment>
<sequence>MFNLGANNTIQASLVRKLRYIVQCHSLIPLPHCKYAGAVRSTLRLETLRSLCCGQSRPNSLPHGKSAGTSCCGFEPRHEHSGLTEGLRAYDHLAVACL</sequence>
<evidence type="ECO:0000313" key="2">
    <source>
        <dbReference type="Proteomes" id="UP000735302"/>
    </source>
</evidence>
<reference evidence="1 2" key="1">
    <citation type="journal article" date="2021" name="Elife">
        <title>Chloroplast acquisition without the gene transfer in kleptoplastic sea slugs, Plakobranchus ocellatus.</title>
        <authorList>
            <person name="Maeda T."/>
            <person name="Takahashi S."/>
            <person name="Yoshida T."/>
            <person name="Shimamura S."/>
            <person name="Takaki Y."/>
            <person name="Nagai Y."/>
            <person name="Toyoda A."/>
            <person name="Suzuki Y."/>
            <person name="Arimoto A."/>
            <person name="Ishii H."/>
            <person name="Satoh N."/>
            <person name="Nishiyama T."/>
            <person name="Hasebe M."/>
            <person name="Maruyama T."/>
            <person name="Minagawa J."/>
            <person name="Obokata J."/>
            <person name="Shigenobu S."/>
        </authorList>
    </citation>
    <scope>NUCLEOTIDE SEQUENCE [LARGE SCALE GENOMIC DNA]</scope>
</reference>
<protein>
    <submittedName>
        <fullName evidence="1">Uncharacterized protein</fullName>
    </submittedName>
</protein>
<organism evidence="1 2">
    <name type="scientific">Plakobranchus ocellatus</name>
    <dbReference type="NCBI Taxonomy" id="259542"/>
    <lineage>
        <taxon>Eukaryota</taxon>
        <taxon>Metazoa</taxon>
        <taxon>Spiralia</taxon>
        <taxon>Lophotrochozoa</taxon>
        <taxon>Mollusca</taxon>
        <taxon>Gastropoda</taxon>
        <taxon>Heterobranchia</taxon>
        <taxon>Euthyneura</taxon>
        <taxon>Panpulmonata</taxon>
        <taxon>Sacoglossa</taxon>
        <taxon>Placobranchoidea</taxon>
        <taxon>Plakobranchidae</taxon>
        <taxon>Plakobranchus</taxon>
    </lineage>
</organism>
<evidence type="ECO:0000313" key="1">
    <source>
        <dbReference type="EMBL" id="GFO44410.1"/>
    </source>
</evidence>
<proteinExistence type="predicted"/>
<keyword evidence="2" id="KW-1185">Reference proteome</keyword>